<accession>A0AAE0M632</accession>
<evidence type="ECO:0000256" key="1">
    <source>
        <dbReference type="SAM" id="Phobius"/>
    </source>
</evidence>
<evidence type="ECO:0000256" key="2">
    <source>
        <dbReference type="SAM" id="SignalP"/>
    </source>
</evidence>
<organism evidence="3 4">
    <name type="scientific">Cercophora scortea</name>
    <dbReference type="NCBI Taxonomy" id="314031"/>
    <lineage>
        <taxon>Eukaryota</taxon>
        <taxon>Fungi</taxon>
        <taxon>Dikarya</taxon>
        <taxon>Ascomycota</taxon>
        <taxon>Pezizomycotina</taxon>
        <taxon>Sordariomycetes</taxon>
        <taxon>Sordariomycetidae</taxon>
        <taxon>Sordariales</taxon>
        <taxon>Lasiosphaeriaceae</taxon>
        <taxon>Cercophora</taxon>
    </lineage>
</organism>
<dbReference type="EMBL" id="JAUEPO010000006">
    <property type="protein sequence ID" value="KAK3319923.1"/>
    <property type="molecule type" value="Genomic_DNA"/>
</dbReference>
<keyword evidence="1" id="KW-0812">Transmembrane</keyword>
<evidence type="ECO:0000313" key="4">
    <source>
        <dbReference type="Proteomes" id="UP001286456"/>
    </source>
</evidence>
<keyword evidence="1" id="KW-0472">Membrane</keyword>
<keyword evidence="4" id="KW-1185">Reference proteome</keyword>
<protein>
    <recommendedName>
        <fullName evidence="5">Transmembrane protein</fullName>
    </recommendedName>
</protein>
<proteinExistence type="predicted"/>
<reference evidence="3" key="2">
    <citation type="submission" date="2023-06" db="EMBL/GenBank/DDBJ databases">
        <authorList>
            <consortium name="Lawrence Berkeley National Laboratory"/>
            <person name="Haridas S."/>
            <person name="Hensen N."/>
            <person name="Bonometti L."/>
            <person name="Westerberg I."/>
            <person name="Brannstrom I.O."/>
            <person name="Guillou S."/>
            <person name="Cros-Aarteil S."/>
            <person name="Calhoun S."/>
            <person name="Kuo A."/>
            <person name="Mondo S."/>
            <person name="Pangilinan J."/>
            <person name="Riley R."/>
            <person name="Labutti K."/>
            <person name="Andreopoulos B."/>
            <person name="Lipzen A."/>
            <person name="Chen C."/>
            <person name="Yanf M."/>
            <person name="Daum C."/>
            <person name="Ng V."/>
            <person name="Clum A."/>
            <person name="Steindorff A."/>
            <person name="Ohm R."/>
            <person name="Martin F."/>
            <person name="Silar P."/>
            <person name="Natvig D."/>
            <person name="Lalanne C."/>
            <person name="Gautier V."/>
            <person name="Ament-Velasquez S.L."/>
            <person name="Kruys A."/>
            <person name="Hutchinson M.I."/>
            <person name="Powell A.J."/>
            <person name="Barry K."/>
            <person name="Miller A.N."/>
            <person name="Grigoriev I.V."/>
            <person name="Debuchy R."/>
            <person name="Gladieux P."/>
            <person name="Thoren M.H."/>
            <person name="Johannesson H."/>
        </authorList>
    </citation>
    <scope>NUCLEOTIDE SEQUENCE</scope>
    <source>
        <strain evidence="3">SMH4131-1</strain>
    </source>
</reference>
<evidence type="ECO:0000313" key="3">
    <source>
        <dbReference type="EMBL" id="KAK3319923.1"/>
    </source>
</evidence>
<name>A0AAE0M632_9PEZI</name>
<keyword evidence="2" id="KW-0732">Signal</keyword>
<evidence type="ECO:0008006" key="5">
    <source>
        <dbReference type="Google" id="ProtNLM"/>
    </source>
</evidence>
<dbReference type="Proteomes" id="UP001286456">
    <property type="component" value="Unassembled WGS sequence"/>
</dbReference>
<feature type="signal peptide" evidence="2">
    <location>
        <begin position="1"/>
        <end position="27"/>
    </location>
</feature>
<comment type="caution">
    <text evidence="3">The sequence shown here is derived from an EMBL/GenBank/DDBJ whole genome shotgun (WGS) entry which is preliminary data.</text>
</comment>
<dbReference type="AlphaFoldDB" id="A0AAE0M632"/>
<feature type="transmembrane region" description="Helical" evidence="1">
    <location>
        <begin position="108"/>
        <end position="133"/>
    </location>
</feature>
<reference evidence="3" key="1">
    <citation type="journal article" date="2023" name="Mol. Phylogenet. Evol.">
        <title>Genome-scale phylogeny and comparative genomics of the fungal order Sordariales.</title>
        <authorList>
            <person name="Hensen N."/>
            <person name="Bonometti L."/>
            <person name="Westerberg I."/>
            <person name="Brannstrom I.O."/>
            <person name="Guillou S."/>
            <person name="Cros-Aarteil S."/>
            <person name="Calhoun S."/>
            <person name="Haridas S."/>
            <person name="Kuo A."/>
            <person name="Mondo S."/>
            <person name="Pangilinan J."/>
            <person name="Riley R."/>
            <person name="LaButti K."/>
            <person name="Andreopoulos B."/>
            <person name="Lipzen A."/>
            <person name="Chen C."/>
            <person name="Yan M."/>
            <person name="Daum C."/>
            <person name="Ng V."/>
            <person name="Clum A."/>
            <person name="Steindorff A."/>
            <person name="Ohm R.A."/>
            <person name="Martin F."/>
            <person name="Silar P."/>
            <person name="Natvig D.O."/>
            <person name="Lalanne C."/>
            <person name="Gautier V."/>
            <person name="Ament-Velasquez S.L."/>
            <person name="Kruys A."/>
            <person name="Hutchinson M.I."/>
            <person name="Powell A.J."/>
            <person name="Barry K."/>
            <person name="Miller A.N."/>
            <person name="Grigoriev I.V."/>
            <person name="Debuchy R."/>
            <person name="Gladieux P."/>
            <person name="Hiltunen Thoren M."/>
            <person name="Johannesson H."/>
        </authorList>
    </citation>
    <scope>NUCLEOTIDE SEQUENCE</scope>
    <source>
        <strain evidence="3">SMH4131-1</strain>
    </source>
</reference>
<feature type="chain" id="PRO_5042243968" description="Transmembrane protein" evidence="2">
    <location>
        <begin position="28"/>
        <end position="141"/>
    </location>
</feature>
<sequence>MIPYRMLPLSSSRSGFFFSFLFPSVSAVSQVKYGSTSPVSLHIWSSRPLSTQQSCSSPDESQIVSPGRWARNIRDMKVPSPVSFLFPYLKLPTLHFCSPTRFLLPSAATGMVICVCVCGFFFFGPWLFCLAYVRAAGGLFL</sequence>
<keyword evidence="1" id="KW-1133">Transmembrane helix</keyword>
<gene>
    <name evidence="3" type="ORF">B0T19DRAFT_274687</name>
</gene>